<dbReference type="Pfam" id="PF00512">
    <property type="entry name" value="HisKA"/>
    <property type="match status" value="1"/>
</dbReference>
<evidence type="ECO:0000256" key="2">
    <source>
        <dbReference type="ARBA" id="ARBA00012438"/>
    </source>
</evidence>
<evidence type="ECO:0000313" key="12">
    <source>
        <dbReference type="Proteomes" id="UP000613030"/>
    </source>
</evidence>
<dbReference type="RefSeq" id="WP_202016481.1">
    <property type="nucleotide sequence ID" value="NZ_JAERRB010000020.1"/>
</dbReference>
<dbReference type="SMART" id="SM00387">
    <property type="entry name" value="HATPase_c"/>
    <property type="match status" value="1"/>
</dbReference>
<feature type="domain" description="PAS" evidence="9">
    <location>
        <begin position="720"/>
        <end position="790"/>
    </location>
</feature>
<gene>
    <name evidence="11" type="ORF">JI741_31635</name>
</gene>
<sequence>MTTLRYTILSRAMSMLVGVVACAVLAGWLLDVDVLKRPVKNLMAMNPMTASGLLLASIAIYLQFSKTPWQRRLRNLSSLAVIALGTMKLASFANHSLLVDTLLFKGHVATDALQHGPNAMAPSAGLNFVLIGTAMLLRKRSYWFQSLAVLVFLLTWFPMLGYLYHVPEFDGTWPFFPMAVHTAACFMLLSVALLFAQPRRGWMNEFTSEYEGGFLTRFMLPFAIVLPVALGYLRLWTHRVRLFSTEFGVTALVTSIMTVFILAIAYAVRLLNRRDMQRRKILDELARVSHQWKENNNEVASLNEELRSSNEEYQAINEQLVELNLQLEQANKTIALQKDEQLNRILELTGNLAWSVDLTGQGEHYVSRSIEKLIGQSAKTFLDDPQIWQASIHPADRWRHAGALEQVGIDDFAEAEYRIVVPGHDVKWMHAQYYQMRDGEGVRLRREIFISDITARKQVELEMRQKQNLLERSYAVANIGHWIRNPQTEDTYYSKEMLAIYGLHEKTGRYAKNILAPLVHPDDAAAVLELFDHSLREKKPFETEHRIVRPDGAVRWVHHKADLSPGNDEDVLVGITQDITERKIIEDALREFNERYDILSKATNDAIWDWDLLRDRVIWNHGLETIFGYKHKRVDGTATWRKEKIHADDYNRVSEGIETAFAEGQTHWIAQYRHRCADGTYKHVLDRAYVIYQREKPVRMIGALQDVTDQKEFERSITAIARELSDLITHANTPIFGTDRNGYVNEWNNVTAQLTGFSKNEVFGKKLIQFVAGQQRDTFEGLIGNVVENHPVSNIEMHMVTKGHRTLIILLNATPRRNSLQETVGTLMVGQNITELIEYRQNLESKVRERTQELNEALLKEKELVDLKSKFVSTASHEFRTPLSSIALVSGFLRKHAQKLTPEAFAGKLDAIEKQVTQMTFLLDDLLVIGKADAGKIEAHLATVVIEDFFGQILQEFSERDSTHTVTLDMNCTVRDFRSDEKLLRNIVINLLTNAMKFSPHANTVLLKISTLSYHLKIEVADRGIGISEEDQRNLFTAFYRGSNVGSIQGTGLGLSIVKKAVDLLQGNIQVSSRAGDGTLFTVILPLGT</sequence>
<comment type="caution">
    <text evidence="11">The sequence shown here is derived from an EMBL/GenBank/DDBJ whole genome shotgun (WGS) entry which is preliminary data.</text>
</comment>
<dbReference type="PRINTS" id="PR00344">
    <property type="entry name" value="BCTRLSENSOR"/>
</dbReference>
<dbReference type="CDD" id="cd00075">
    <property type="entry name" value="HATPase"/>
    <property type="match status" value="1"/>
</dbReference>
<dbReference type="Proteomes" id="UP000613030">
    <property type="component" value="Unassembled WGS sequence"/>
</dbReference>
<name>A0ABS1L2A2_9BACT</name>
<dbReference type="InterPro" id="IPR000014">
    <property type="entry name" value="PAS"/>
</dbReference>
<dbReference type="InterPro" id="IPR000700">
    <property type="entry name" value="PAS-assoc_C"/>
</dbReference>
<proteinExistence type="predicted"/>
<dbReference type="InterPro" id="IPR004358">
    <property type="entry name" value="Sig_transdc_His_kin-like_C"/>
</dbReference>
<feature type="transmembrane region" description="Helical" evidence="7">
    <location>
        <begin position="176"/>
        <end position="196"/>
    </location>
</feature>
<dbReference type="InterPro" id="IPR013767">
    <property type="entry name" value="PAS_fold"/>
</dbReference>
<feature type="domain" description="PAC" evidence="10">
    <location>
        <begin position="793"/>
        <end position="845"/>
    </location>
</feature>
<dbReference type="PROSITE" id="PS50113">
    <property type="entry name" value="PAC"/>
    <property type="match status" value="3"/>
</dbReference>
<dbReference type="SMART" id="SM00086">
    <property type="entry name" value="PAC"/>
    <property type="match status" value="4"/>
</dbReference>
<dbReference type="PROSITE" id="PS50112">
    <property type="entry name" value="PAS"/>
    <property type="match status" value="2"/>
</dbReference>
<dbReference type="Pfam" id="PF00989">
    <property type="entry name" value="PAS"/>
    <property type="match status" value="1"/>
</dbReference>
<dbReference type="Gene3D" id="2.10.70.100">
    <property type="match status" value="1"/>
</dbReference>
<evidence type="ECO:0000256" key="1">
    <source>
        <dbReference type="ARBA" id="ARBA00000085"/>
    </source>
</evidence>
<dbReference type="InterPro" id="IPR036890">
    <property type="entry name" value="HATPase_C_sf"/>
</dbReference>
<dbReference type="InterPro" id="IPR001610">
    <property type="entry name" value="PAC"/>
</dbReference>
<feature type="coiled-coil region" evidence="6">
    <location>
        <begin position="292"/>
        <end position="340"/>
    </location>
</feature>
<keyword evidence="4" id="KW-0808">Transferase</keyword>
<accession>A0ABS1L2A2</accession>
<feature type="transmembrane region" description="Helical" evidence="7">
    <location>
        <begin position="144"/>
        <end position="164"/>
    </location>
</feature>
<dbReference type="SUPFAM" id="SSF55874">
    <property type="entry name" value="ATPase domain of HSP90 chaperone/DNA topoisomerase II/histidine kinase"/>
    <property type="match status" value="1"/>
</dbReference>
<feature type="transmembrane region" description="Helical" evidence="7">
    <location>
        <begin position="12"/>
        <end position="30"/>
    </location>
</feature>
<dbReference type="Pfam" id="PF08447">
    <property type="entry name" value="PAS_3"/>
    <property type="match status" value="3"/>
</dbReference>
<dbReference type="NCBIfam" id="TIGR00229">
    <property type="entry name" value="sensory_box"/>
    <property type="match status" value="3"/>
</dbReference>
<comment type="catalytic activity">
    <reaction evidence="1">
        <text>ATP + protein L-histidine = ADP + protein N-phospho-L-histidine.</text>
        <dbReference type="EC" id="2.7.13.3"/>
    </reaction>
</comment>
<feature type="transmembrane region" description="Helical" evidence="7">
    <location>
        <begin position="42"/>
        <end position="64"/>
    </location>
</feature>
<dbReference type="InterPro" id="IPR036097">
    <property type="entry name" value="HisK_dim/P_sf"/>
</dbReference>
<dbReference type="SMART" id="SM00091">
    <property type="entry name" value="PAS"/>
    <property type="match status" value="4"/>
</dbReference>
<feature type="transmembrane region" description="Helical" evidence="7">
    <location>
        <begin position="217"/>
        <end position="235"/>
    </location>
</feature>
<dbReference type="PROSITE" id="PS51257">
    <property type="entry name" value="PROKAR_LIPOPROTEIN"/>
    <property type="match status" value="1"/>
</dbReference>
<feature type="transmembrane region" description="Helical" evidence="7">
    <location>
        <begin position="247"/>
        <end position="271"/>
    </location>
</feature>
<dbReference type="Pfam" id="PF02518">
    <property type="entry name" value="HATPase_c"/>
    <property type="match status" value="1"/>
</dbReference>
<reference evidence="11 12" key="1">
    <citation type="submission" date="2021-01" db="EMBL/GenBank/DDBJ databases">
        <title>Chryseolinea sp. Jin1 Genome sequencing and assembly.</title>
        <authorList>
            <person name="Kim I."/>
        </authorList>
    </citation>
    <scope>NUCLEOTIDE SEQUENCE [LARGE SCALE GENOMIC DNA]</scope>
    <source>
        <strain evidence="11 12">Jin1</strain>
    </source>
</reference>
<dbReference type="CDD" id="cd00130">
    <property type="entry name" value="PAS"/>
    <property type="match status" value="3"/>
</dbReference>
<keyword evidence="5" id="KW-0418">Kinase</keyword>
<evidence type="ECO:0000256" key="6">
    <source>
        <dbReference type="SAM" id="Coils"/>
    </source>
</evidence>
<dbReference type="SMART" id="SM00388">
    <property type="entry name" value="HisKA"/>
    <property type="match status" value="1"/>
</dbReference>
<keyword evidence="12" id="KW-1185">Reference proteome</keyword>
<feature type="domain" description="PAS" evidence="9">
    <location>
        <begin position="592"/>
        <end position="664"/>
    </location>
</feature>
<organism evidence="11 12">
    <name type="scientific">Chryseolinea lacunae</name>
    <dbReference type="NCBI Taxonomy" id="2801331"/>
    <lineage>
        <taxon>Bacteria</taxon>
        <taxon>Pseudomonadati</taxon>
        <taxon>Bacteroidota</taxon>
        <taxon>Cytophagia</taxon>
        <taxon>Cytophagales</taxon>
        <taxon>Fulvivirgaceae</taxon>
        <taxon>Chryseolinea</taxon>
    </lineage>
</organism>
<evidence type="ECO:0000256" key="5">
    <source>
        <dbReference type="ARBA" id="ARBA00022777"/>
    </source>
</evidence>
<evidence type="ECO:0000259" key="8">
    <source>
        <dbReference type="PROSITE" id="PS50109"/>
    </source>
</evidence>
<feature type="domain" description="PAC" evidence="10">
    <location>
        <begin position="413"/>
        <end position="465"/>
    </location>
</feature>
<dbReference type="InterPro" id="IPR003661">
    <property type="entry name" value="HisK_dim/P_dom"/>
</dbReference>
<evidence type="ECO:0000256" key="3">
    <source>
        <dbReference type="ARBA" id="ARBA00022553"/>
    </source>
</evidence>
<evidence type="ECO:0000259" key="9">
    <source>
        <dbReference type="PROSITE" id="PS50112"/>
    </source>
</evidence>
<dbReference type="Gene3D" id="3.30.565.10">
    <property type="entry name" value="Histidine kinase-like ATPase, C-terminal domain"/>
    <property type="match status" value="1"/>
</dbReference>
<dbReference type="InterPro" id="IPR005467">
    <property type="entry name" value="His_kinase_dom"/>
</dbReference>
<keyword evidence="7" id="KW-0472">Membrane</keyword>
<dbReference type="InterPro" id="IPR035965">
    <property type="entry name" value="PAS-like_dom_sf"/>
</dbReference>
<dbReference type="InterPro" id="IPR013655">
    <property type="entry name" value="PAS_fold_3"/>
</dbReference>
<dbReference type="Gene3D" id="1.10.287.130">
    <property type="match status" value="1"/>
</dbReference>
<dbReference type="Gene3D" id="3.30.450.20">
    <property type="entry name" value="PAS domain"/>
    <property type="match status" value="4"/>
</dbReference>
<evidence type="ECO:0000259" key="10">
    <source>
        <dbReference type="PROSITE" id="PS50113"/>
    </source>
</evidence>
<dbReference type="PROSITE" id="PS50109">
    <property type="entry name" value="HIS_KIN"/>
    <property type="match status" value="1"/>
</dbReference>
<feature type="domain" description="PAC" evidence="10">
    <location>
        <begin position="541"/>
        <end position="591"/>
    </location>
</feature>
<feature type="transmembrane region" description="Helical" evidence="7">
    <location>
        <begin position="76"/>
        <end position="99"/>
    </location>
</feature>
<dbReference type="PANTHER" id="PTHR43304">
    <property type="entry name" value="PHYTOCHROME-LIKE PROTEIN CPH1"/>
    <property type="match status" value="1"/>
</dbReference>
<keyword evidence="7" id="KW-0812">Transmembrane</keyword>
<dbReference type="EC" id="2.7.13.3" evidence="2"/>
<dbReference type="InterPro" id="IPR003594">
    <property type="entry name" value="HATPase_dom"/>
</dbReference>
<evidence type="ECO:0000313" key="11">
    <source>
        <dbReference type="EMBL" id="MBL0745829.1"/>
    </source>
</evidence>
<keyword evidence="6" id="KW-0175">Coiled coil</keyword>
<dbReference type="CDD" id="cd00082">
    <property type="entry name" value="HisKA"/>
    <property type="match status" value="1"/>
</dbReference>
<dbReference type="InterPro" id="IPR052162">
    <property type="entry name" value="Sensor_kinase/Photoreceptor"/>
</dbReference>
<dbReference type="PANTHER" id="PTHR43304:SF1">
    <property type="entry name" value="PAC DOMAIN-CONTAINING PROTEIN"/>
    <property type="match status" value="1"/>
</dbReference>
<keyword evidence="7" id="KW-1133">Transmembrane helix</keyword>
<feature type="domain" description="Histidine kinase" evidence="8">
    <location>
        <begin position="874"/>
        <end position="1089"/>
    </location>
</feature>
<protein>
    <recommendedName>
        <fullName evidence="2">histidine kinase</fullName>
        <ecNumber evidence="2">2.7.13.3</ecNumber>
    </recommendedName>
</protein>
<keyword evidence="3" id="KW-0597">Phosphoprotein</keyword>
<evidence type="ECO:0000256" key="4">
    <source>
        <dbReference type="ARBA" id="ARBA00022679"/>
    </source>
</evidence>
<evidence type="ECO:0000256" key="7">
    <source>
        <dbReference type="SAM" id="Phobius"/>
    </source>
</evidence>
<dbReference type="SUPFAM" id="SSF55785">
    <property type="entry name" value="PYP-like sensor domain (PAS domain)"/>
    <property type="match status" value="4"/>
</dbReference>
<dbReference type="EMBL" id="JAERRB010000020">
    <property type="protein sequence ID" value="MBL0745829.1"/>
    <property type="molecule type" value="Genomic_DNA"/>
</dbReference>
<dbReference type="SUPFAM" id="SSF47384">
    <property type="entry name" value="Homodimeric domain of signal transducing histidine kinase"/>
    <property type="match status" value="1"/>
</dbReference>